<organism evidence="3 4">
    <name type="scientific">Rhodopseudomonas pseudopalustris</name>
    <dbReference type="NCBI Taxonomy" id="1513892"/>
    <lineage>
        <taxon>Bacteria</taxon>
        <taxon>Pseudomonadati</taxon>
        <taxon>Pseudomonadota</taxon>
        <taxon>Alphaproteobacteria</taxon>
        <taxon>Hyphomicrobiales</taxon>
        <taxon>Nitrobacteraceae</taxon>
        <taxon>Rhodopseudomonas</taxon>
    </lineage>
</organism>
<sequence length="88" mass="8931">MTTSRIHIIGIATIAAMGLLAGPALASNQGPQGSVSEPPSAGCSSYMKAPDGSWTKIPCAEAGARAAAAKRNNTRTSAQSQDRSESQD</sequence>
<evidence type="ECO:0008006" key="5">
    <source>
        <dbReference type="Google" id="ProtNLM"/>
    </source>
</evidence>
<feature type="signal peptide" evidence="2">
    <location>
        <begin position="1"/>
        <end position="26"/>
    </location>
</feature>
<dbReference type="OrthoDB" id="8141532at2"/>
<proteinExistence type="predicted"/>
<evidence type="ECO:0000313" key="4">
    <source>
        <dbReference type="Proteomes" id="UP000199615"/>
    </source>
</evidence>
<dbReference type="RefSeq" id="WP_011501067.1">
    <property type="nucleotide sequence ID" value="NZ_FODT01000011.1"/>
</dbReference>
<evidence type="ECO:0000256" key="2">
    <source>
        <dbReference type="SAM" id="SignalP"/>
    </source>
</evidence>
<evidence type="ECO:0000256" key="1">
    <source>
        <dbReference type="SAM" id="MobiDB-lite"/>
    </source>
</evidence>
<reference evidence="4" key="1">
    <citation type="submission" date="2016-10" db="EMBL/GenBank/DDBJ databases">
        <authorList>
            <person name="Varghese N."/>
            <person name="Submissions S."/>
        </authorList>
    </citation>
    <scope>NUCLEOTIDE SEQUENCE [LARGE SCALE GENOMIC DNA]</scope>
    <source>
        <strain evidence="4">DSM 123</strain>
    </source>
</reference>
<feature type="chain" id="PRO_5011692053" description="Porin" evidence="2">
    <location>
        <begin position="27"/>
        <end position="88"/>
    </location>
</feature>
<feature type="region of interest" description="Disordered" evidence="1">
    <location>
        <begin position="25"/>
        <end position="48"/>
    </location>
</feature>
<evidence type="ECO:0000313" key="3">
    <source>
        <dbReference type="EMBL" id="SEP24631.1"/>
    </source>
</evidence>
<feature type="region of interest" description="Disordered" evidence="1">
    <location>
        <begin position="64"/>
        <end position="88"/>
    </location>
</feature>
<protein>
    <recommendedName>
        <fullName evidence="5">Porin</fullName>
    </recommendedName>
</protein>
<feature type="compositionally biased region" description="Polar residues" evidence="1">
    <location>
        <begin position="27"/>
        <end position="37"/>
    </location>
</feature>
<dbReference type="Proteomes" id="UP000199615">
    <property type="component" value="Unassembled WGS sequence"/>
</dbReference>
<accession>A0A1H8WAJ3</accession>
<gene>
    <name evidence="3" type="ORF">SAMN05444123_111158</name>
</gene>
<dbReference type="EMBL" id="FODT01000011">
    <property type="protein sequence ID" value="SEP24631.1"/>
    <property type="molecule type" value="Genomic_DNA"/>
</dbReference>
<keyword evidence="4" id="KW-1185">Reference proteome</keyword>
<dbReference type="AlphaFoldDB" id="A0A1H8WAJ3"/>
<name>A0A1H8WAJ3_9BRAD</name>
<keyword evidence="2" id="KW-0732">Signal</keyword>